<keyword evidence="3" id="KW-1185">Reference proteome</keyword>
<proteinExistence type="predicted"/>
<accession>A0A9C7UMG5</accession>
<sequence length="332" mass="38410">MLDIVKSLLVITVLSTTSLELPRFVYCTQFLEIYNIIDIQDEFSNSVSTAEVSGCSQILVEWKEKETVTEEVKNTERKLGWLLPLERNVCSVAWSSFFISVIAQRLYTDNVILTSETPVYVKQSNLYRTAIKNRRITPLRKLLGRRLLASGSRNTTVAIPFLLRTYQTFECLQFLEKPSLQPSTWSRNVTSYNIAQRDMWIYLTLLDFVFGMGRREHEYCFQPRNLQRPVFIVPLRQLGIFGCSDLLIDILGEHFFRRSNLFRLLFKSVSQYMNSDWTEVTSEFKNISDGLISVLDFSQAITVIELLERNIAVLAHMIDSYKGTENTLNTST</sequence>
<evidence type="ECO:0000256" key="1">
    <source>
        <dbReference type="SAM" id="SignalP"/>
    </source>
</evidence>
<comment type="caution">
    <text evidence="2">The sequence shown here is derived from an EMBL/GenBank/DDBJ whole genome shotgun (WGS) entry which is preliminary data.</text>
</comment>
<dbReference type="OrthoDB" id="10409384at2759"/>
<dbReference type="EMBL" id="BQMJ01000004">
    <property type="protein sequence ID" value="GJQ08740.1"/>
    <property type="molecule type" value="Genomic_DNA"/>
</dbReference>
<reference evidence="2" key="2">
    <citation type="submission" date="2022-01" db="EMBL/GenBank/DDBJ databases">
        <authorList>
            <person name="Hirooka S."/>
            <person name="Miyagishima S.Y."/>
        </authorList>
    </citation>
    <scope>NUCLEOTIDE SEQUENCE</scope>
    <source>
        <strain evidence="2">NBRC 102759</strain>
    </source>
</reference>
<reference evidence="2" key="1">
    <citation type="journal article" date="2022" name="Proc. Natl. Acad. Sci. U.S.A.">
        <title>Life cycle and functional genomics of the unicellular red alga Galdieria for elucidating algal and plant evolution and industrial use.</title>
        <authorList>
            <person name="Hirooka S."/>
            <person name="Itabashi T."/>
            <person name="Ichinose T.M."/>
            <person name="Onuma R."/>
            <person name="Fujiwara T."/>
            <person name="Yamashita S."/>
            <person name="Jong L.W."/>
            <person name="Tomita R."/>
            <person name="Iwane A.H."/>
            <person name="Miyagishima S.Y."/>
        </authorList>
    </citation>
    <scope>NUCLEOTIDE SEQUENCE</scope>
    <source>
        <strain evidence="2">NBRC 102759</strain>
    </source>
</reference>
<name>A0A9C7UMG5_9RHOD</name>
<dbReference type="Proteomes" id="UP001061958">
    <property type="component" value="Unassembled WGS sequence"/>
</dbReference>
<keyword evidence="1" id="KW-0732">Signal</keyword>
<gene>
    <name evidence="2" type="ORF">GpartN1_g531.t1</name>
</gene>
<organism evidence="2 3">
    <name type="scientific">Galdieria partita</name>
    <dbReference type="NCBI Taxonomy" id="83374"/>
    <lineage>
        <taxon>Eukaryota</taxon>
        <taxon>Rhodophyta</taxon>
        <taxon>Bangiophyceae</taxon>
        <taxon>Galdieriales</taxon>
        <taxon>Galdieriaceae</taxon>
        <taxon>Galdieria</taxon>
    </lineage>
</organism>
<protein>
    <submittedName>
        <fullName evidence="2">Uncharacterized protein</fullName>
    </submittedName>
</protein>
<dbReference type="AlphaFoldDB" id="A0A9C7UMG5"/>
<feature type="chain" id="PRO_5038647029" evidence="1">
    <location>
        <begin position="28"/>
        <end position="332"/>
    </location>
</feature>
<evidence type="ECO:0000313" key="3">
    <source>
        <dbReference type="Proteomes" id="UP001061958"/>
    </source>
</evidence>
<evidence type="ECO:0000313" key="2">
    <source>
        <dbReference type="EMBL" id="GJQ08740.1"/>
    </source>
</evidence>
<feature type="signal peptide" evidence="1">
    <location>
        <begin position="1"/>
        <end position="27"/>
    </location>
</feature>